<feature type="region of interest" description="Disordered" evidence="15">
    <location>
        <begin position="692"/>
        <end position="1121"/>
    </location>
</feature>
<dbReference type="GO" id="GO:0003677">
    <property type="term" value="F:DNA binding"/>
    <property type="evidence" value="ECO:0007669"/>
    <property type="project" value="UniProtKB-KW"/>
</dbReference>
<sequence length="1121" mass="128059">MEDGKKEEIEERSEFRVHEGIILALYLTPTMYDNMTSIFETILSLLKSLIKSMPKTGLGFYIGNCQNENDLKYGGETPDGVFRVLSLKDIHDKMLKILNTYMKNSTPKDSVINISFTKGERWNDLLKLKNVKTDEYFGASLYSLLQQAQIDFSSVYRKSEEYTSRKIFVLTDCLKPWNGDRSVLKKLQNKLRDLNSSGTTVYPFILRSNIKQETFEETSFENRLDEFVELFDYPLDDGKKYIPAINEISVSALEEKMLRHSAIRNFAFQCPLVINDIKISVKGLNLLSSSDWKTMNFVHKDGRYHIANRKTIPMANDRPLEKEDIIKVYQIGDQLFPIDDQIQSECMQFGIERRPILYSVGTRAFKAFNPAYTVGKSLFMIPDEEGEFDDSLNKFASLYQSLLKKSMMLLCWGIMRTSSYPRMYYLIPTGLAVDGNLSFKYPQSLAMIEIPFGDEIRNPPTYLRSLGKLEEIDDAELLDELVTATSNLNFENFMNPVLAWNFHIMENHILQVEDIDDGFDSSPKDGQLEMDGMYQNLKIIKKKVTTDPNLKQLVNQLQTRYNRISNAAELKRISESNNSANSKRLKQMDTIPSDNTMALYFQDSKLQSLTNDVLRSYIKSKSGLIKAGKNKSDMIANISDFLRNHASKTKELVDEVLETKQDESDEKSKTDTEKKQIKHVTIDEDQNRIFSSVSTSSAVSEQETKIPDIENVEHSKSSTKQEVAESNSDVPLTTPEIDRVKSATPASKSDKIDEFNDNQLHNEAKRDTVSDKASDIETNHETTKRVIKDKSDLNHNEDTQEKHLEHSEQENSDTGKEKEPETNQESEEEEPAHLTRAQARKLHINVEQEIVETEKDNNDLEETRNSRDVKPDDLENTSTVVESEADDTELTLKRTRAKRKADNELTQRRSNRLRRKSEGDISDSTPSKNKRNNKTPPVENDIEEIEPSKVIADTPKKRGRRSKSVSAPDDSVEPETPKSKSKNVIDSIKSENDDTTTEIMNNKEEKRENCAPSSDLEMPAESDEEVGNVENDEDTYGESMIDVESAGESDNDRGSRTRRSSRKRKLNTNDDVSSKKIKTDAPIVSTPKKRGRKPKVESRENSTDADENKTPSARRSTRRRP</sequence>
<evidence type="ECO:0000256" key="14">
    <source>
        <dbReference type="ARBA" id="ARBA00023242"/>
    </source>
</evidence>
<dbReference type="GO" id="GO:0016787">
    <property type="term" value="F:hydrolase activity"/>
    <property type="evidence" value="ECO:0007669"/>
    <property type="project" value="UniProtKB-KW"/>
</dbReference>
<keyword evidence="12" id="KW-0233">DNA recombination</keyword>
<keyword evidence="5" id="KW-0547">Nucleotide-binding</keyword>
<dbReference type="SUPFAM" id="SSF100939">
    <property type="entry name" value="SPOC domain-like"/>
    <property type="match status" value="1"/>
</dbReference>
<evidence type="ECO:0000256" key="2">
    <source>
        <dbReference type="ARBA" id="ARBA00004574"/>
    </source>
</evidence>
<evidence type="ECO:0000256" key="1">
    <source>
        <dbReference type="ARBA" id="ARBA00004123"/>
    </source>
</evidence>
<dbReference type="Pfam" id="PF02735">
    <property type="entry name" value="Ku"/>
    <property type="match status" value="1"/>
</dbReference>
<evidence type="ECO:0000256" key="7">
    <source>
        <dbReference type="ARBA" id="ARBA00022801"/>
    </source>
</evidence>
<keyword evidence="8" id="KW-0347">Helicase</keyword>
<keyword evidence="4" id="KW-0158">Chromosome</keyword>
<feature type="compositionally biased region" description="Acidic residues" evidence="15">
    <location>
        <begin position="1018"/>
        <end position="1036"/>
    </location>
</feature>
<dbReference type="OrthoDB" id="3249161at2759"/>
<protein>
    <recommendedName>
        <fullName evidence="3">DNA helicase</fullName>
        <ecNumber evidence="3">3.6.4.12</ecNumber>
    </recommendedName>
</protein>
<evidence type="ECO:0000256" key="8">
    <source>
        <dbReference type="ARBA" id="ARBA00022806"/>
    </source>
</evidence>
<feature type="compositionally biased region" description="Basic and acidic residues" evidence="15">
    <location>
        <begin position="852"/>
        <end position="873"/>
    </location>
</feature>
<evidence type="ECO:0000313" key="17">
    <source>
        <dbReference type="EMBL" id="TID28937.1"/>
    </source>
</evidence>
<evidence type="ECO:0000256" key="5">
    <source>
        <dbReference type="ARBA" id="ARBA00022741"/>
    </source>
</evidence>
<proteinExistence type="predicted"/>
<keyword evidence="13" id="KW-0234">DNA repair</keyword>
<dbReference type="SMART" id="SM00559">
    <property type="entry name" value="Ku78"/>
    <property type="match status" value="1"/>
</dbReference>
<keyword evidence="10" id="KW-0779">Telomere</keyword>
<evidence type="ECO:0000256" key="15">
    <source>
        <dbReference type="SAM" id="MobiDB-lite"/>
    </source>
</evidence>
<dbReference type="AlphaFoldDB" id="A0A4T0X253"/>
<keyword evidence="9" id="KW-0067">ATP-binding</keyword>
<keyword evidence="7" id="KW-0378">Hydrolase</keyword>
<dbReference type="Gene3D" id="3.40.50.410">
    <property type="entry name" value="von Willebrand factor, type A domain"/>
    <property type="match status" value="1"/>
</dbReference>
<evidence type="ECO:0000313" key="18">
    <source>
        <dbReference type="Proteomes" id="UP000307173"/>
    </source>
</evidence>
<dbReference type="GO" id="GO:0006310">
    <property type="term" value="P:DNA recombination"/>
    <property type="evidence" value="ECO:0007669"/>
    <property type="project" value="UniProtKB-KW"/>
</dbReference>
<dbReference type="Gene3D" id="2.40.290.10">
    <property type="match status" value="1"/>
</dbReference>
<feature type="compositionally biased region" description="Basic and acidic residues" evidence="15">
    <location>
        <begin position="748"/>
        <end position="821"/>
    </location>
</feature>
<dbReference type="InterPro" id="IPR006164">
    <property type="entry name" value="DNA_bd_Ku70/Ku80"/>
</dbReference>
<feature type="compositionally biased region" description="Polar residues" evidence="15">
    <location>
        <begin position="718"/>
        <end position="731"/>
    </location>
</feature>
<feature type="compositionally biased region" description="Basic and acidic residues" evidence="15">
    <location>
        <begin position="1094"/>
        <end position="1109"/>
    </location>
</feature>
<dbReference type="GO" id="GO:0006303">
    <property type="term" value="P:double-strand break repair via nonhomologous end joining"/>
    <property type="evidence" value="ECO:0007669"/>
    <property type="project" value="InterPro"/>
</dbReference>
<organism evidence="17 18">
    <name type="scientific">Pichia inconspicua</name>
    <dbReference type="NCBI Taxonomy" id="52247"/>
    <lineage>
        <taxon>Eukaryota</taxon>
        <taxon>Fungi</taxon>
        <taxon>Dikarya</taxon>
        <taxon>Ascomycota</taxon>
        <taxon>Saccharomycotina</taxon>
        <taxon>Pichiomycetes</taxon>
        <taxon>Pichiales</taxon>
        <taxon>Pichiaceae</taxon>
        <taxon>Pichia</taxon>
    </lineage>
</organism>
<evidence type="ECO:0000256" key="11">
    <source>
        <dbReference type="ARBA" id="ARBA00023125"/>
    </source>
</evidence>
<dbReference type="GO" id="GO:0003678">
    <property type="term" value="F:DNA helicase activity"/>
    <property type="evidence" value="ECO:0007669"/>
    <property type="project" value="UniProtKB-EC"/>
</dbReference>
<name>A0A4T0X253_9ASCO</name>
<comment type="subcellular location">
    <subcellularLocation>
        <location evidence="2">Chromosome</location>
        <location evidence="2">Telomere</location>
    </subcellularLocation>
    <subcellularLocation>
        <location evidence="1">Nucleus</location>
    </subcellularLocation>
</comment>
<accession>A0A4T0X253</accession>
<dbReference type="GO" id="GO:0005634">
    <property type="term" value="C:nucleus"/>
    <property type="evidence" value="ECO:0007669"/>
    <property type="project" value="UniProtKB-SubCell"/>
</dbReference>
<dbReference type="Proteomes" id="UP000307173">
    <property type="component" value="Unassembled WGS sequence"/>
</dbReference>
<gene>
    <name evidence="17" type="ORF">CANINC_002205</name>
</gene>
<dbReference type="EMBL" id="SELW01000355">
    <property type="protein sequence ID" value="TID28937.1"/>
    <property type="molecule type" value="Genomic_DNA"/>
</dbReference>
<dbReference type="STRING" id="52247.A0A4T0X253"/>
<evidence type="ECO:0000256" key="13">
    <source>
        <dbReference type="ARBA" id="ARBA00023204"/>
    </source>
</evidence>
<feature type="region of interest" description="Disordered" evidence="15">
    <location>
        <begin position="658"/>
        <end position="677"/>
    </location>
</feature>
<dbReference type="SUPFAM" id="SSF53300">
    <property type="entry name" value="vWA-like"/>
    <property type="match status" value="1"/>
</dbReference>
<evidence type="ECO:0000259" key="16">
    <source>
        <dbReference type="SMART" id="SM00559"/>
    </source>
</evidence>
<keyword evidence="18" id="KW-1185">Reference proteome</keyword>
<dbReference type="EC" id="3.6.4.12" evidence="3"/>
<dbReference type="InterPro" id="IPR036465">
    <property type="entry name" value="vWFA_dom_sf"/>
</dbReference>
<evidence type="ECO:0000256" key="3">
    <source>
        <dbReference type="ARBA" id="ARBA00012551"/>
    </source>
</evidence>
<evidence type="ECO:0000256" key="12">
    <source>
        <dbReference type="ARBA" id="ARBA00023172"/>
    </source>
</evidence>
<feature type="compositionally biased region" description="Basic and acidic residues" evidence="15">
    <location>
        <begin position="702"/>
        <end position="716"/>
    </location>
</feature>
<comment type="caution">
    <text evidence="17">The sequence shown here is derived from an EMBL/GenBank/DDBJ whole genome shotgun (WGS) entry which is preliminary data.</text>
</comment>
<dbReference type="GO" id="GO:0005524">
    <property type="term" value="F:ATP binding"/>
    <property type="evidence" value="ECO:0007669"/>
    <property type="project" value="UniProtKB-KW"/>
</dbReference>
<keyword evidence="14" id="KW-0539">Nucleus</keyword>
<dbReference type="GO" id="GO:0000781">
    <property type="term" value="C:chromosome, telomeric region"/>
    <property type="evidence" value="ECO:0007669"/>
    <property type="project" value="UniProtKB-SubCell"/>
</dbReference>
<feature type="domain" description="Ku" evidence="16">
    <location>
        <begin position="317"/>
        <end position="467"/>
    </location>
</feature>
<evidence type="ECO:0000256" key="6">
    <source>
        <dbReference type="ARBA" id="ARBA00022763"/>
    </source>
</evidence>
<keyword evidence="11" id="KW-0238">DNA-binding</keyword>
<dbReference type="InterPro" id="IPR016194">
    <property type="entry name" value="SPOC-like_C_dom_sf"/>
</dbReference>
<reference evidence="17 18" key="1">
    <citation type="journal article" date="2019" name="Front. Genet.">
        <title>Whole-Genome Sequencing of the Opportunistic Yeast Pathogen Candida inconspicua Uncovers Its Hybrid Origin.</title>
        <authorList>
            <person name="Mixao V."/>
            <person name="Hansen A.P."/>
            <person name="Saus E."/>
            <person name="Boekhout T."/>
            <person name="Lass-Florl C."/>
            <person name="Gabaldon T."/>
        </authorList>
    </citation>
    <scope>NUCLEOTIDE SEQUENCE [LARGE SCALE GENOMIC DNA]</scope>
    <source>
        <strain evidence="17 18">CBS 180</strain>
    </source>
</reference>
<keyword evidence="6" id="KW-0227">DNA damage</keyword>
<evidence type="ECO:0000256" key="9">
    <source>
        <dbReference type="ARBA" id="ARBA00022840"/>
    </source>
</evidence>
<evidence type="ECO:0000256" key="10">
    <source>
        <dbReference type="ARBA" id="ARBA00022895"/>
    </source>
</evidence>
<feature type="compositionally biased region" description="Basic residues" evidence="15">
    <location>
        <begin position="1056"/>
        <end position="1066"/>
    </location>
</feature>
<evidence type="ECO:0000256" key="4">
    <source>
        <dbReference type="ARBA" id="ARBA00022454"/>
    </source>
</evidence>